<dbReference type="Proteomes" id="UP000028701">
    <property type="component" value="Unassembled WGS sequence"/>
</dbReference>
<organism evidence="3 4">
    <name type="scientific">Agrobacterium rubi TR3 = NBRC 13261</name>
    <dbReference type="NCBI Taxonomy" id="1368415"/>
    <lineage>
        <taxon>Bacteria</taxon>
        <taxon>Pseudomonadati</taxon>
        <taxon>Pseudomonadota</taxon>
        <taxon>Alphaproteobacteria</taxon>
        <taxon>Hyphomicrobiales</taxon>
        <taxon>Rhizobiaceae</taxon>
        <taxon>Rhizobium/Agrobacterium group</taxon>
        <taxon>Agrobacterium</taxon>
    </lineage>
</organism>
<dbReference type="GO" id="GO:0006666">
    <property type="term" value="P:3-keto-sphinganine metabolic process"/>
    <property type="evidence" value="ECO:0007669"/>
    <property type="project" value="TreeGrafter"/>
</dbReference>
<accession>A0A081CYY2</accession>
<protein>
    <submittedName>
        <fullName evidence="3">Putative oxidoreductase</fullName>
    </submittedName>
</protein>
<dbReference type="InterPro" id="IPR020904">
    <property type="entry name" value="Sc_DH/Rdtase_CS"/>
</dbReference>
<evidence type="ECO:0000313" key="3">
    <source>
        <dbReference type="EMBL" id="GAK71878.1"/>
    </source>
</evidence>
<dbReference type="PRINTS" id="PR00081">
    <property type="entry name" value="GDHRDH"/>
</dbReference>
<dbReference type="SUPFAM" id="SSF51735">
    <property type="entry name" value="NAD(P)-binding Rossmann-fold domains"/>
    <property type="match status" value="1"/>
</dbReference>
<dbReference type="PANTHER" id="PTHR43550">
    <property type="entry name" value="3-KETODIHYDROSPHINGOSINE REDUCTASE"/>
    <property type="match status" value="1"/>
</dbReference>
<gene>
    <name evidence="3" type="ORF">RRU01S_22_00110</name>
</gene>
<dbReference type="eggNOG" id="COG1028">
    <property type="taxonomic scope" value="Bacteria"/>
</dbReference>
<dbReference type="Gene3D" id="3.40.50.720">
    <property type="entry name" value="NAD(P)-binding Rossmann-like Domain"/>
    <property type="match status" value="1"/>
</dbReference>
<evidence type="ECO:0000256" key="1">
    <source>
        <dbReference type="RuleBase" id="RU000363"/>
    </source>
</evidence>
<dbReference type="GO" id="GO:0047560">
    <property type="term" value="F:3-dehydrosphinganine reductase activity"/>
    <property type="evidence" value="ECO:0007669"/>
    <property type="project" value="TreeGrafter"/>
</dbReference>
<comment type="similarity">
    <text evidence="1">Belongs to the short-chain dehydrogenases/reductases (SDR) family.</text>
</comment>
<dbReference type="InterPro" id="IPR002347">
    <property type="entry name" value="SDR_fam"/>
</dbReference>
<dbReference type="Pfam" id="PF00106">
    <property type="entry name" value="adh_short"/>
    <property type="match status" value="1"/>
</dbReference>
<comment type="caution">
    <text evidence="3">The sequence shown here is derived from an EMBL/GenBank/DDBJ whole genome shotgun (WGS) entry which is preliminary data.</text>
</comment>
<dbReference type="GO" id="GO:0016020">
    <property type="term" value="C:membrane"/>
    <property type="evidence" value="ECO:0007669"/>
    <property type="project" value="GOC"/>
</dbReference>
<dbReference type="InterPro" id="IPR036291">
    <property type="entry name" value="NAD(P)-bd_dom_sf"/>
</dbReference>
<reference evidence="3 4" key="1">
    <citation type="submission" date="2014-08" db="EMBL/GenBank/DDBJ databases">
        <title>Whole genome shotgun sequence of Rhizobium rubi NBRC 13261.</title>
        <authorList>
            <person name="Katano-Makiyama Y."/>
            <person name="Hosoyama A."/>
            <person name="Hashimoto M."/>
            <person name="Hosoyama Y."/>
            <person name="Noguchi M."/>
            <person name="Tsuchikane K."/>
            <person name="Uohara A."/>
            <person name="Ohji S."/>
            <person name="Ichikawa N."/>
            <person name="Kimura A."/>
            <person name="Yamazoe A."/>
            <person name="Fujita N."/>
        </authorList>
    </citation>
    <scope>NUCLEOTIDE SEQUENCE [LARGE SCALE GENOMIC DNA]</scope>
    <source>
        <strain evidence="3 4">NBRC 13261</strain>
    </source>
</reference>
<dbReference type="PRINTS" id="PR00080">
    <property type="entry name" value="SDRFAMILY"/>
</dbReference>
<name>A0A081CYY2_9HYPH</name>
<dbReference type="GO" id="GO:0030148">
    <property type="term" value="P:sphingolipid biosynthetic process"/>
    <property type="evidence" value="ECO:0007669"/>
    <property type="project" value="TreeGrafter"/>
</dbReference>
<dbReference type="PROSITE" id="PS00061">
    <property type="entry name" value="ADH_SHORT"/>
    <property type="match status" value="1"/>
</dbReference>
<dbReference type="EMBL" id="BBJU01000022">
    <property type="protein sequence ID" value="GAK71878.1"/>
    <property type="molecule type" value="Genomic_DNA"/>
</dbReference>
<sequence length="262" mass="28184">MAHVIITGGSSGIGLEVARIYLSKGHRVSLMARRADILQSAKEKLLTSDVIKPDAIFLVAVDVCNEIEVAAAVRAAEAQNGPCDVLVTSAGRVDPQYFDAQSSDVFDAQLTVNVFGTVYAVRAVLAGMKERRSGRIMLVSSGAALIGIPAYSAYCASKSALTGFAEALRLEARGYGVSVSISYPPDTLTPQYELEIGLRPHAAQVMMGAVRPWRPEKVAQLLVDGTERGKRQVHFGLTLKLLSCFAAFIKPVMFWRLARVTA</sequence>
<evidence type="ECO:0000313" key="4">
    <source>
        <dbReference type="Proteomes" id="UP000028701"/>
    </source>
</evidence>
<dbReference type="InterPro" id="IPR057326">
    <property type="entry name" value="KR_dom"/>
</dbReference>
<dbReference type="RefSeq" id="WP_045231424.1">
    <property type="nucleotide sequence ID" value="NZ_BBJU01000022.1"/>
</dbReference>
<dbReference type="SMART" id="SM00822">
    <property type="entry name" value="PKS_KR"/>
    <property type="match status" value="1"/>
</dbReference>
<feature type="domain" description="Ketoreductase" evidence="2">
    <location>
        <begin position="2"/>
        <end position="186"/>
    </location>
</feature>
<evidence type="ECO:0000259" key="2">
    <source>
        <dbReference type="SMART" id="SM00822"/>
    </source>
</evidence>
<proteinExistence type="inferred from homology"/>
<dbReference type="PANTHER" id="PTHR43550:SF3">
    <property type="entry name" value="3-KETODIHYDROSPHINGOSINE REDUCTASE"/>
    <property type="match status" value="1"/>
</dbReference>
<dbReference type="AlphaFoldDB" id="A0A081CYY2"/>
<dbReference type="OrthoDB" id="9781689at2"/>